<protein>
    <submittedName>
        <fullName evidence="1">Uncharacterized protein</fullName>
    </submittedName>
</protein>
<evidence type="ECO:0000313" key="1">
    <source>
        <dbReference type="EMBL" id="KAJ7995378.1"/>
    </source>
</evidence>
<accession>A0ACC2FVE6</accession>
<reference evidence="1" key="1">
    <citation type="submission" date="2021-05" db="EMBL/GenBank/DDBJ databases">
        <authorList>
            <person name="Pan Q."/>
            <person name="Jouanno E."/>
            <person name="Zahm M."/>
            <person name="Klopp C."/>
            <person name="Cabau C."/>
            <person name="Louis A."/>
            <person name="Berthelot C."/>
            <person name="Parey E."/>
            <person name="Roest Crollius H."/>
            <person name="Montfort J."/>
            <person name="Robinson-Rechavi M."/>
            <person name="Bouchez O."/>
            <person name="Lampietro C."/>
            <person name="Lopez Roques C."/>
            <person name="Donnadieu C."/>
            <person name="Postlethwait J."/>
            <person name="Bobe J."/>
            <person name="Dillon D."/>
            <person name="Chandos A."/>
            <person name="von Hippel F."/>
            <person name="Guiguen Y."/>
        </authorList>
    </citation>
    <scope>NUCLEOTIDE SEQUENCE</scope>
    <source>
        <strain evidence="1">YG-Jan2019</strain>
    </source>
</reference>
<name>A0ACC2FVE6_DALPE</name>
<evidence type="ECO:0000313" key="2">
    <source>
        <dbReference type="Proteomes" id="UP001157502"/>
    </source>
</evidence>
<dbReference type="Proteomes" id="UP001157502">
    <property type="component" value="Chromosome 21"/>
</dbReference>
<organism evidence="1 2">
    <name type="scientific">Dallia pectoralis</name>
    <name type="common">Alaska blackfish</name>
    <dbReference type="NCBI Taxonomy" id="75939"/>
    <lineage>
        <taxon>Eukaryota</taxon>
        <taxon>Metazoa</taxon>
        <taxon>Chordata</taxon>
        <taxon>Craniata</taxon>
        <taxon>Vertebrata</taxon>
        <taxon>Euteleostomi</taxon>
        <taxon>Actinopterygii</taxon>
        <taxon>Neopterygii</taxon>
        <taxon>Teleostei</taxon>
        <taxon>Protacanthopterygii</taxon>
        <taxon>Esociformes</taxon>
        <taxon>Umbridae</taxon>
        <taxon>Dallia</taxon>
    </lineage>
</organism>
<sequence>MDDNGLSQEGDVVIGGLFPIHNLPPAQELSFRLNPHLQSCLNFQGEMLRWAHALVFAVDEINRNAILLPGVRLGYDILDSCSLHPWTLRGALALVSRGPLSCDSTGQALSKTSHERALPAGESPVSIVIGDSASTQTIIVARTLKPFGVPLISYQASCACLSDRREFPNFFRTIPSDVYQARTMARLAWRFGWTWVGAIVADNDYGRLAIQVFEKEIQGTGVCLAFFETLSRVNLERDVKRAVDTVQSSTAKVILVFLWYTDTEALFRELVRRNVTNRQFLASEACSTSVDLLRNPDLVVVTRGVLGVAIRSAPIAGFEAYLRSLHPSRRLQDVLLKELWETEFGCSPEAGHATTQNSSLLNTALPIKPSVPPPHTSTPAPTERSPNQSLVSCSGEETLEAVESSFTDTSQLRVTYNVYLAVYAAAHALHSLLSCPNQDRPTGETSSTCFPPRAVRPMELLQHLKRVNFTTKLGEVFYFTGADIPAVYDLVNWQATPQGFLKLVTIGRVEGSDLLINESGIQWNTELNTTWCRAANEVVWTRSTKRECLSIHQCSGDNMCRLAVHKPTSSLP</sequence>
<dbReference type="EMBL" id="CM055748">
    <property type="protein sequence ID" value="KAJ7995378.1"/>
    <property type="molecule type" value="Genomic_DNA"/>
</dbReference>
<comment type="caution">
    <text evidence="1">The sequence shown here is derived from an EMBL/GenBank/DDBJ whole genome shotgun (WGS) entry which is preliminary data.</text>
</comment>
<proteinExistence type="predicted"/>
<gene>
    <name evidence="1" type="ORF">DPEC_G00243950</name>
</gene>
<keyword evidence="2" id="KW-1185">Reference proteome</keyword>